<accession>A0A0M3KIK4</accession>
<name>A0A0M3KIK4_ANISI</name>
<evidence type="ECO:0000256" key="1">
    <source>
        <dbReference type="SAM" id="MobiDB-lite"/>
    </source>
</evidence>
<dbReference type="WBParaSite" id="ASIM_0002082301-mRNA-1">
    <property type="protein sequence ID" value="ASIM_0002082301-mRNA-1"/>
    <property type="gene ID" value="ASIM_0002082301"/>
</dbReference>
<reference evidence="4" key="1">
    <citation type="submission" date="2017-02" db="UniProtKB">
        <authorList>
            <consortium name="WormBaseParasite"/>
        </authorList>
    </citation>
    <scope>IDENTIFICATION</scope>
</reference>
<feature type="compositionally biased region" description="Basic and acidic residues" evidence="1">
    <location>
        <begin position="1"/>
        <end position="11"/>
    </location>
</feature>
<dbReference type="EMBL" id="UYRR01038944">
    <property type="protein sequence ID" value="VDK75008.1"/>
    <property type="molecule type" value="Genomic_DNA"/>
</dbReference>
<evidence type="ECO:0000313" key="3">
    <source>
        <dbReference type="Proteomes" id="UP000267096"/>
    </source>
</evidence>
<evidence type="ECO:0000313" key="4">
    <source>
        <dbReference type="WBParaSite" id="ASIM_0002082301-mRNA-1"/>
    </source>
</evidence>
<dbReference type="OrthoDB" id="5835755at2759"/>
<evidence type="ECO:0000313" key="2">
    <source>
        <dbReference type="EMBL" id="VDK75008.1"/>
    </source>
</evidence>
<organism evidence="4">
    <name type="scientific">Anisakis simplex</name>
    <name type="common">Herring worm</name>
    <dbReference type="NCBI Taxonomy" id="6269"/>
    <lineage>
        <taxon>Eukaryota</taxon>
        <taxon>Metazoa</taxon>
        <taxon>Ecdysozoa</taxon>
        <taxon>Nematoda</taxon>
        <taxon>Chromadorea</taxon>
        <taxon>Rhabditida</taxon>
        <taxon>Spirurina</taxon>
        <taxon>Ascaridomorpha</taxon>
        <taxon>Ascaridoidea</taxon>
        <taxon>Anisakidae</taxon>
        <taxon>Anisakis</taxon>
        <taxon>Anisakis simplex complex</taxon>
    </lineage>
</organism>
<reference evidence="2 3" key="2">
    <citation type="submission" date="2018-11" db="EMBL/GenBank/DDBJ databases">
        <authorList>
            <consortium name="Pathogen Informatics"/>
        </authorList>
    </citation>
    <scope>NUCLEOTIDE SEQUENCE [LARGE SCALE GENOMIC DNA]</scope>
</reference>
<sequence>MEALRRFRDQQQGEPSGASLDDYNALMKRYEEAIERIVELESRGEGGSSKLAALEAELKRTRERLAESQVSEILVVVQRMLHSTVSAYNWLDFVNLCDR</sequence>
<gene>
    <name evidence="2" type="ORF">ASIM_LOCUS20203</name>
</gene>
<dbReference type="AlphaFoldDB" id="A0A0M3KIK4"/>
<dbReference type="Proteomes" id="UP000267096">
    <property type="component" value="Unassembled WGS sequence"/>
</dbReference>
<keyword evidence="3" id="KW-1185">Reference proteome</keyword>
<protein>
    <submittedName>
        <fullName evidence="4">SPX domain-containing protein</fullName>
    </submittedName>
</protein>
<feature type="region of interest" description="Disordered" evidence="1">
    <location>
        <begin position="1"/>
        <end position="21"/>
    </location>
</feature>
<proteinExistence type="predicted"/>